<proteinExistence type="predicted"/>
<reference evidence="2 3" key="1">
    <citation type="submission" date="2020-10" db="EMBL/GenBank/DDBJ databases">
        <title>Wide distribution of Phycisphaera-like planctomycetes from WD2101 soil group in peatlands and genome analysis of the first cultivated representative.</title>
        <authorList>
            <person name="Dedysh S.N."/>
            <person name="Beletsky A.V."/>
            <person name="Ivanova A."/>
            <person name="Kulichevskaya I.S."/>
            <person name="Suzina N.E."/>
            <person name="Philippov D.A."/>
            <person name="Rakitin A.L."/>
            <person name="Mardanov A.V."/>
            <person name="Ravin N.V."/>
        </authorList>
    </citation>
    <scope>NUCLEOTIDE SEQUENCE [LARGE SCALE GENOMIC DNA]</scope>
    <source>
        <strain evidence="2 3">M1803</strain>
    </source>
</reference>
<dbReference type="AlphaFoldDB" id="A0A7M2X0J8"/>
<keyword evidence="3" id="KW-1185">Reference proteome</keyword>
<evidence type="ECO:0000256" key="1">
    <source>
        <dbReference type="SAM" id="SignalP"/>
    </source>
</evidence>
<sequence length="344" mass="37679">MHCRTAFLAFLLLITCATDLLAADLPSTQPAKALTRFPTFGVAFELPGGWTEIPREKSGRIGQWISADSKPDAMQSLIMIETGRSGGNTPDLFAKGLARNFGGIVLDEPTTLGGEPALRVRADNHDDEVAPTEAVVCVRAGNVYLVMGGTKKGRSVQKEIDAVAASWKWTDLQKPASQLELHAAPFAAFDGSVRLNAPRMMHQNPADDPDAQLDLALYNLARNTADFRATLTLVSLEKGETLENACERFMKDVTGRYKFVKEGPAWQPRKAATTRFMTGVVEAARPQPAETDTLHHQWALVSLGEQSAKVVLIHFSHEAETDEERQKFEQSAEQIVISVEPVKK</sequence>
<protein>
    <recommendedName>
        <fullName evidence="4">DUF1795 domain-containing protein</fullName>
    </recommendedName>
</protein>
<name>A0A7M2X0J8_9BACT</name>
<organism evidence="2 3">
    <name type="scientific">Humisphaera borealis</name>
    <dbReference type="NCBI Taxonomy" id="2807512"/>
    <lineage>
        <taxon>Bacteria</taxon>
        <taxon>Pseudomonadati</taxon>
        <taxon>Planctomycetota</taxon>
        <taxon>Phycisphaerae</taxon>
        <taxon>Tepidisphaerales</taxon>
        <taxon>Tepidisphaeraceae</taxon>
        <taxon>Humisphaera</taxon>
    </lineage>
</organism>
<keyword evidence="1" id="KW-0732">Signal</keyword>
<feature type="chain" id="PRO_5034907790" description="DUF1795 domain-containing protein" evidence="1">
    <location>
        <begin position="23"/>
        <end position="344"/>
    </location>
</feature>
<gene>
    <name evidence="2" type="ORF">IPV69_07995</name>
</gene>
<dbReference type="Proteomes" id="UP000593765">
    <property type="component" value="Chromosome"/>
</dbReference>
<evidence type="ECO:0000313" key="3">
    <source>
        <dbReference type="Proteomes" id="UP000593765"/>
    </source>
</evidence>
<evidence type="ECO:0000313" key="2">
    <source>
        <dbReference type="EMBL" id="QOV91286.1"/>
    </source>
</evidence>
<accession>A0A7M2X0J8</accession>
<dbReference type="KEGG" id="hbs:IPV69_07995"/>
<evidence type="ECO:0008006" key="4">
    <source>
        <dbReference type="Google" id="ProtNLM"/>
    </source>
</evidence>
<feature type="signal peptide" evidence="1">
    <location>
        <begin position="1"/>
        <end position="22"/>
    </location>
</feature>
<dbReference type="RefSeq" id="WP_206294498.1">
    <property type="nucleotide sequence ID" value="NZ_CP063458.1"/>
</dbReference>
<dbReference type="EMBL" id="CP063458">
    <property type="protein sequence ID" value="QOV91286.1"/>
    <property type="molecule type" value="Genomic_DNA"/>
</dbReference>